<evidence type="ECO:0000313" key="1">
    <source>
        <dbReference type="EMBL" id="KAF2477699.1"/>
    </source>
</evidence>
<proteinExistence type="predicted"/>
<name>A0ACB6REK6_9PLEO</name>
<keyword evidence="2" id="KW-1185">Reference proteome</keyword>
<gene>
    <name evidence="1" type="ORF">BDR25DRAFT_348020</name>
</gene>
<evidence type="ECO:0000313" key="2">
    <source>
        <dbReference type="Proteomes" id="UP000799755"/>
    </source>
</evidence>
<organism evidence="1 2">
    <name type="scientific">Lindgomyces ingoldianus</name>
    <dbReference type="NCBI Taxonomy" id="673940"/>
    <lineage>
        <taxon>Eukaryota</taxon>
        <taxon>Fungi</taxon>
        <taxon>Dikarya</taxon>
        <taxon>Ascomycota</taxon>
        <taxon>Pezizomycotina</taxon>
        <taxon>Dothideomycetes</taxon>
        <taxon>Pleosporomycetidae</taxon>
        <taxon>Pleosporales</taxon>
        <taxon>Lindgomycetaceae</taxon>
        <taxon>Lindgomyces</taxon>
    </lineage>
</organism>
<comment type="caution">
    <text evidence="1">The sequence shown here is derived from an EMBL/GenBank/DDBJ whole genome shotgun (WGS) entry which is preliminary data.</text>
</comment>
<protein>
    <submittedName>
        <fullName evidence="1">Uncharacterized protein</fullName>
    </submittedName>
</protein>
<dbReference type="Proteomes" id="UP000799755">
    <property type="component" value="Unassembled WGS sequence"/>
</dbReference>
<sequence length="178" mass="20041">MKQTKLNPPYRSIIFFTTLSQHGLDWGTMLDSGGRTPPSPNLGRHLLVSPPTPGLHQAVRLRNLDPAKWSIVNWGASWRGQVNAAHGLHIGSQHREKFVCAFQRSWARVWATLGLQAFSIFQSCKPACLGRLTFRVTDPNNYQGPRLATEILSIPQQSDQIRKSSIIHRLHRLLCECA</sequence>
<reference evidence="1" key="1">
    <citation type="journal article" date="2020" name="Stud. Mycol.">
        <title>101 Dothideomycetes genomes: a test case for predicting lifestyles and emergence of pathogens.</title>
        <authorList>
            <person name="Haridas S."/>
            <person name="Albert R."/>
            <person name="Binder M."/>
            <person name="Bloem J."/>
            <person name="Labutti K."/>
            <person name="Salamov A."/>
            <person name="Andreopoulos B."/>
            <person name="Baker S."/>
            <person name="Barry K."/>
            <person name="Bills G."/>
            <person name="Bluhm B."/>
            <person name="Cannon C."/>
            <person name="Castanera R."/>
            <person name="Culley D."/>
            <person name="Daum C."/>
            <person name="Ezra D."/>
            <person name="Gonzalez J."/>
            <person name="Henrissat B."/>
            <person name="Kuo A."/>
            <person name="Liang C."/>
            <person name="Lipzen A."/>
            <person name="Lutzoni F."/>
            <person name="Magnuson J."/>
            <person name="Mondo S."/>
            <person name="Nolan M."/>
            <person name="Ohm R."/>
            <person name="Pangilinan J."/>
            <person name="Park H.-J."/>
            <person name="Ramirez L."/>
            <person name="Alfaro M."/>
            <person name="Sun H."/>
            <person name="Tritt A."/>
            <person name="Yoshinaga Y."/>
            <person name="Zwiers L.-H."/>
            <person name="Turgeon B."/>
            <person name="Goodwin S."/>
            <person name="Spatafora J."/>
            <person name="Crous P."/>
            <person name="Grigoriev I."/>
        </authorList>
    </citation>
    <scope>NUCLEOTIDE SEQUENCE</scope>
    <source>
        <strain evidence="1">ATCC 200398</strain>
    </source>
</reference>
<accession>A0ACB6REK6</accession>
<dbReference type="EMBL" id="MU003492">
    <property type="protein sequence ID" value="KAF2477699.1"/>
    <property type="molecule type" value="Genomic_DNA"/>
</dbReference>